<dbReference type="InterPro" id="IPR046980">
    <property type="entry name" value="KefG/KefF"/>
</dbReference>
<dbReference type="Pfam" id="PF02525">
    <property type="entry name" value="Flavodoxin_2"/>
    <property type="match status" value="1"/>
</dbReference>
<evidence type="ECO:0000313" key="4">
    <source>
        <dbReference type="EMBL" id="BDI07314.1"/>
    </source>
</evidence>
<dbReference type="Gene3D" id="3.40.50.360">
    <property type="match status" value="1"/>
</dbReference>
<dbReference type="Proteomes" id="UP001057498">
    <property type="component" value="Chromosome"/>
</dbReference>
<feature type="compositionally biased region" description="Basic and acidic residues" evidence="2">
    <location>
        <begin position="205"/>
        <end position="217"/>
    </location>
</feature>
<dbReference type="InterPro" id="IPR029039">
    <property type="entry name" value="Flavoprotein-like_sf"/>
</dbReference>
<reference evidence="4" key="1">
    <citation type="submission" date="2022-04" db="EMBL/GenBank/DDBJ databases">
        <title>Whole genome sequence of Sphaerotilus sp. FB-5.</title>
        <authorList>
            <person name="Takeda M."/>
            <person name="Narihara S."/>
            <person name="Akimoto M."/>
            <person name="Akimoto R."/>
            <person name="Nishiyashiki S."/>
            <person name="Murakami T."/>
        </authorList>
    </citation>
    <scope>NUCLEOTIDE SEQUENCE</scope>
    <source>
        <strain evidence="4">FB-5</strain>
    </source>
</reference>
<dbReference type="SUPFAM" id="SSF52218">
    <property type="entry name" value="Flavoproteins"/>
    <property type="match status" value="1"/>
</dbReference>
<evidence type="ECO:0000259" key="3">
    <source>
        <dbReference type="Pfam" id="PF02525"/>
    </source>
</evidence>
<organism evidence="4 5">
    <name type="scientific">Sphaerotilus microaerophilus</name>
    <dbReference type="NCBI Taxonomy" id="2914710"/>
    <lineage>
        <taxon>Bacteria</taxon>
        <taxon>Pseudomonadati</taxon>
        <taxon>Pseudomonadota</taxon>
        <taxon>Betaproteobacteria</taxon>
        <taxon>Burkholderiales</taxon>
        <taxon>Sphaerotilaceae</taxon>
        <taxon>Sphaerotilus</taxon>
    </lineage>
</organism>
<feature type="domain" description="Flavodoxin-like fold" evidence="3">
    <location>
        <begin position="10"/>
        <end position="183"/>
    </location>
</feature>
<evidence type="ECO:0000256" key="1">
    <source>
        <dbReference type="ARBA" id="ARBA00023002"/>
    </source>
</evidence>
<evidence type="ECO:0000313" key="5">
    <source>
        <dbReference type="Proteomes" id="UP001057498"/>
    </source>
</evidence>
<dbReference type="PANTHER" id="PTHR47307:SF2">
    <property type="entry name" value="GLUTATHIONE-REGULATED POTASSIUM-EFFLUX SYSTEM ANCILLARY PROTEIN KEFF"/>
    <property type="match status" value="1"/>
</dbReference>
<dbReference type="RefSeq" id="WP_251970520.1">
    <property type="nucleotide sequence ID" value="NZ_AP025730.1"/>
</dbReference>
<name>A0ABM7YRU4_9BURK</name>
<proteinExistence type="predicted"/>
<keyword evidence="5" id="KW-1185">Reference proteome</keyword>
<keyword evidence="1" id="KW-0560">Oxidoreductase</keyword>
<protein>
    <submittedName>
        <fullName evidence="4">Glutathione-regulated potassium-efflux system ancillary protein KefF</fullName>
    </submittedName>
</protein>
<dbReference type="EMBL" id="AP025730">
    <property type="protein sequence ID" value="BDI07314.1"/>
    <property type="molecule type" value="Genomic_DNA"/>
</dbReference>
<accession>A0ABM7YRU4</accession>
<sequence length="217" mass="24063">MTKTPLPKARVLVLAAHPDLRRSRVNRRLLNQAGTLAAAGAQPIEVRDLYALYPDFAIDVDAEQAALRQADLIVWQHPLQWYSMPALMKLWVDEVLRHGWAYGHGGHALAGKDLWLVLSTGGSEAAYHPTGYNRHFFDAFLPPYEQTAALCGLRFLPPLVLHGALRVGEAELAAHAQAYVERLATYPAWPELDDLPGCDACDTPDQDRPAARQEDRA</sequence>
<feature type="region of interest" description="Disordered" evidence="2">
    <location>
        <begin position="197"/>
        <end position="217"/>
    </location>
</feature>
<dbReference type="PANTHER" id="PTHR47307">
    <property type="entry name" value="GLUTATHIONE-REGULATED POTASSIUM-EFFLUX SYSTEM ANCILLARY PROTEIN KEFG"/>
    <property type="match status" value="1"/>
</dbReference>
<dbReference type="InterPro" id="IPR003680">
    <property type="entry name" value="Flavodoxin_fold"/>
</dbReference>
<gene>
    <name evidence="4" type="primary">kefF</name>
    <name evidence="4" type="ORF">CATMQ487_42840</name>
</gene>
<evidence type="ECO:0000256" key="2">
    <source>
        <dbReference type="SAM" id="MobiDB-lite"/>
    </source>
</evidence>